<name>A0A099JGA7_9MICO</name>
<dbReference type="eggNOG" id="COG3842">
    <property type="taxonomic scope" value="Bacteria"/>
</dbReference>
<keyword evidence="3 5" id="KW-0067">ATP-binding</keyword>
<dbReference type="Proteomes" id="UP000029864">
    <property type="component" value="Unassembled WGS sequence"/>
</dbReference>
<reference evidence="5 6" key="1">
    <citation type="submission" date="2014-08" db="EMBL/GenBank/DDBJ databases">
        <authorList>
            <person name="Sisinthy S."/>
        </authorList>
    </citation>
    <scope>NUCLEOTIDE SEQUENCE [LARGE SCALE GENOMIC DNA]</scope>
    <source>
        <strain evidence="5 6">RuG17</strain>
    </source>
</reference>
<dbReference type="InterPro" id="IPR003439">
    <property type="entry name" value="ABC_transporter-like_ATP-bd"/>
</dbReference>
<dbReference type="PANTHER" id="PTHR42781">
    <property type="entry name" value="SPERMIDINE/PUTRESCINE IMPORT ATP-BINDING PROTEIN POTA"/>
    <property type="match status" value="1"/>
</dbReference>
<dbReference type="InterPro" id="IPR027417">
    <property type="entry name" value="P-loop_NTPase"/>
</dbReference>
<evidence type="ECO:0000256" key="1">
    <source>
        <dbReference type="ARBA" id="ARBA00022448"/>
    </source>
</evidence>
<proteinExistence type="predicted"/>
<gene>
    <name evidence="5" type="ORF">GY21_07670</name>
</gene>
<dbReference type="SUPFAM" id="SSF52540">
    <property type="entry name" value="P-loop containing nucleoside triphosphate hydrolases"/>
    <property type="match status" value="1"/>
</dbReference>
<dbReference type="InterPro" id="IPR008995">
    <property type="entry name" value="Mo/tungstate-bd_C_term_dom"/>
</dbReference>
<dbReference type="Pfam" id="PF03459">
    <property type="entry name" value="TOBE"/>
    <property type="match status" value="1"/>
</dbReference>
<evidence type="ECO:0000313" key="6">
    <source>
        <dbReference type="Proteomes" id="UP000029864"/>
    </source>
</evidence>
<dbReference type="STRING" id="1001240.GY21_07670"/>
<protein>
    <submittedName>
        <fullName evidence="5">Molybdenum ABC transporter ATP-binding protein</fullName>
    </submittedName>
</protein>
<dbReference type="PROSITE" id="PS50893">
    <property type="entry name" value="ABC_TRANSPORTER_2"/>
    <property type="match status" value="1"/>
</dbReference>
<dbReference type="InterPro" id="IPR003593">
    <property type="entry name" value="AAA+_ATPase"/>
</dbReference>
<organism evidence="5 6">
    <name type="scientific">Cryobacterium roopkundense</name>
    <dbReference type="NCBI Taxonomy" id="1001240"/>
    <lineage>
        <taxon>Bacteria</taxon>
        <taxon>Bacillati</taxon>
        <taxon>Actinomycetota</taxon>
        <taxon>Actinomycetes</taxon>
        <taxon>Micrococcales</taxon>
        <taxon>Microbacteriaceae</taxon>
        <taxon>Cryobacterium</taxon>
    </lineage>
</organism>
<dbReference type="GO" id="GO:0016887">
    <property type="term" value="F:ATP hydrolysis activity"/>
    <property type="evidence" value="ECO:0007669"/>
    <property type="project" value="InterPro"/>
</dbReference>
<evidence type="ECO:0000313" key="5">
    <source>
        <dbReference type="EMBL" id="KGJ77499.1"/>
    </source>
</evidence>
<dbReference type="PROSITE" id="PS00211">
    <property type="entry name" value="ABC_TRANSPORTER_1"/>
    <property type="match status" value="1"/>
</dbReference>
<dbReference type="SMART" id="SM00382">
    <property type="entry name" value="AAA"/>
    <property type="match status" value="1"/>
</dbReference>
<accession>A0A099JGA7</accession>
<dbReference type="SUPFAM" id="SSF50331">
    <property type="entry name" value="MOP-like"/>
    <property type="match status" value="1"/>
</dbReference>
<dbReference type="Gene3D" id="3.40.50.300">
    <property type="entry name" value="P-loop containing nucleotide triphosphate hydrolases"/>
    <property type="match status" value="1"/>
</dbReference>
<evidence type="ECO:0000256" key="2">
    <source>
        <dbReference type="ARBA" id="ARBA00022741"/>
    </source>
</evidence>
<keyword evidence="6" id="KW-1185">Reference proteome</keyword>
<comment type="caution">
    <text evidence="5">The sequence shown here is derived from an EMBL/GenBank/DDBJ whole genome shotgun (WGS) entry which is preliminary data.</text>
</comment>
<evidence type="ECO:0000256" key="3">
    <source>
        <dbReference type="ARBA" id="ARBA00022840"/>
    </source>
</evidence>
<dbReference type="InterPro" id="IPR017871">
    <property type="entry name" value="ABC_transporter-like_CS"/>
</dbReference>
<dbReference type="PANTHER" id="PTHR42781:SF4">
    <property type="entry name" value="SPERMIDINE_PUTRESCINE IMPORT ATP-BINDING PROTEIN POTA"/>
    <property type="match status" value="1"/>
</dbReference>
<dbReference type="OrthoDB" id="9112331at2"/>
<keyword evidence="2" id="KW-0547">Nucleotide-binding</keyword>
<dbReference type="InterPro" id="IPR050093">
    <property type="entry name" value="ABC_SmlMolc_Importer"/>
</dbReference>
<evidence type="ECO:0000259" key="4">
    <source>
        <dbReference type="PROSITE" id="PS50893"/>
    </source>
</evidence>
<dbReference type="Pfam" id="PF00005">
    <property type="entry name" value="ABC_tran"/>
    <property type="match status" value="1"/>
</dbReference>
<dbReference type="InterPro" id="IPR005116">
    <property type="entry name" value="Transp-assoc_OB_typ1"/>
</dbReference>
<dbReference type="GO" id="GO:0005524">
    <property type="term" value="F:ATP binding"/>
    <property type="evidence" value="ECO:0007669"/>
    <property type="project" value="UniProtKB-KW"/>
</dbReference>
<feature type="domain" description="ABC transporter" evidence="4">
    <location>
        <begin position="2"/>
        <end position="239"/>
    </location>
</feature>
<keyword evidence="1" id="KW-0813">Transport</keyword>
<dbReference type="EMBL" id="JPXF01000025">
    <property type="protein sequence ID" value="KGJ77499.1"/>
    <property type="molecule type" value="Genomic_DNA"/>
</dbReference>
<sequence>MMLSIDATMPERGLDISLRVERGETVAILGPNGAGKSTVLGILAGLVRPESGHAHLAGRTLFDLGAPGPARPAPCWVPPHARGVALLPQEALLFPHLTAASNVAFGPRSAGAGRRESHAQALHWLREVDAVELAGRRPTELSGGQAQRVAVARALAAQPQLLLLDEPLSALDVAAAPLVRRMLRRVLANQTVLLVTHDVLDALTLADRVVVMHDGRIIEEGPTRDVLERPRTRFTADLAALNLVTGTRTHVGVMTDAGASVILPLATDTPLGTRVGVAVRPANVEVSLLEPRGLNLTVFPALVRDLEPRGDVVRVRTDALFADLTPRAIADLDLEPGTRAYFSFDSVDAVTYPL</sequence>
<dbReference type="AlphaFoldDB" id="A0A099JGA7"/>